<comment type="subcellular location">
    <subcellularLocation>
        <location evidence="1">Mitochondrion matrix</location>
    </subcellularLocation>
</comment>
<dbReference type="CDD" id="cd20267">
    <property type="entry name" value="Complex1_LYR_LYRM7"/>
    <property type="match status" value="1"/>
</dbReference>
<accession>A0A7S0B3T0</accession>
<dbReference type="PANTHER" id="PTHR46749:SF1">
    <property type="entry name" value="COMPLEX III ASSEMBLY FACTOR LYRM7"/>
    <property type="match status" value="1"/>
</dbReference>
<reference evidence="6" key="1">
    <citation type="submission" date="2021-01" db="EMBL/GenBank/DDBJ databases">
        <authorList>
            <person name="Corre E."/>
            <person name="Pelletier E."/>
            <person name="Niang G."/>
            <person name="Scheremetjew M."/>
            <person name="Finn R."/>
            <person name="Kale V."/>
            <person name="Holt S."/>
            <person name="Cochrane G."/>
            <person name="Meng A."/>
            <person name="Brown T."/>
            <person name="Cohen L."/>
        </authorList>
    </citation>
    <scope>NUCLEOTIDE SEQUENCE</scope>
    <source>
        <strain evidence="6">CCMP3303</strain>
    </source>
</reference>
<evidence type="ECO:0000256" key="3">
    <source>
        <dbReference type="ARBA" id="ARBA00023186"/>
    </source>
</evidence>
<organism evidence="6">
    <name type="scientific">Minutocellus polymorphus</name>
    <dbReference type="NCBI Taxonomy" id="265543"/>
    <lineage>
        <taxon>Eukaryota</taxon>
        <taxon>Sar</taxon>
        <taxon>Stramenopiles</taxon>
        <taxon>Ochrophyta</taxon>
        <taxon>Bacillariophyta</taxon>
        <taxon>Mediophyceae</taxon>
        <taxon>Cymatosirophycidae</taxon>
        <taxon>Cymatosirales</taxon>
        <taxon>Cymatosiraceae</taxon>
        <taxon>Minutocellus</taxon>
    </lineage>
</organism>
<dbReference type="EMBL" id="HBEJ01019598">
    <property type="protein sequence ID" value="CAD8381235.1"/>
    <property type="molecule type" value="Transcribed_RNA"/>
</dbReference>
<evidence type="ECO:0000259" key="5">
    <source>
        <dbReference type="Pfam" id="PF05347"/>
    </source>
</evidence>
<evidence type="ECO:0000256" key="4">
    <source>
        <dbReference type="SAM" id="MobiDB-lite"/>
    </source>
</evidence>
<feature type="domain" description="Complex 1 LYR protein" evidence="5">
    <location>
        <begin position="6"/>
        <end position="60"/>
    </location>
</feature>
<dbReference type="InterPro" id="IPR045298">
    <property type="entry name" value="Complex1_LYR_LYRM7"/>
</dbReference>
<proteinExistence type="predicted"/>
<dbReference type="GO" id="GO:0005759">
    <property type="term" value="C:mitochondrial matrix"/>
    <property type="evidence" value="ECO:0007669"/>
    <property type="project" value="UniProtKB-SubCell"/>
</dbReference>
<evidence type="ECO:0000256" key="2">
    <source>
        <dbReference type="ARBA" id="ARBA00023128"/>
    </source>
</evidence>
<dbReference type="PANTHER" id="PTHR46749">
    <property type="entry name" value="COMPLEX III ASSEMBLY FACTOR LYRM7"/>
    <property type="match status" value="1"/>
</dbReference>
<dbReference type="InterPro" id="IPR050435">
    <property type="entry name" value="MZM1/LYRM7"/>
</dbReference>
<keyword evidence="2" id="KW-0496">Mitochondrion</keyword>
<evidence type="ECO:0000313" key="6">
    <source>
        <dbReference type="EMBL" id="CAD8381235.1"/>
    </source>
</evidence>
<protein>
    <recommendedName>
        <fullName evidence="5">Complex 1 LYR protein domain-containing protein</fullName>
    </recommendedName>
</protein>
<evidence type="ECO:0000256" key="1">
    <source>
        <dbReference type="ARBA" id="ARBA00004305"/>
    </source>
</evidence>
<dbReference type="InterPro" id="IPR008011">
    <property type="entry name" value="Complex1_LYR_dom"/>
</dbReference>
<keyword evidence="3" id="KW-0143">Chaperone</keyword>
<dbReference type="Pfam" id="PF05347">
    <property type="entry name" value="Complex1_LYR"/>
    <property type="match status" value="1"/>
</dbReference>
<dbReference type="AlphaFoldDB" id="A0A7S0B3T0"/>
<sequence length="132" mass="14560">MATAARVFSGYRRLFRARKILFQGDDRAMRESRVEIRKQFGMNRAVSDPAHIEGLLTMVDEAEDMLLHGIVRGELNDQTGNYEVKIKAEHASDDGAATATNNLEPITAETADKMEGKVTVTNSSSKGTEDKS</sequence>
<name>A0A7S0B3T0_9STRA</name>
<dbReference type="GO" id="GO:0044183">
    <property type="term" value="F:protein folding chaperone"/>
    <property type="evidence" value="ECO:0007669"/>
    <property type="project" value="TreeGrafter"/>
</dbReference>
<gene>
    <name evidence="6" type="ORF">MPOL1434_LOCUS11434</name>
</gene>
<feature type="region of interest" description="Disordered" evidence="4">
    <location>
        <begin position="89"/>
        <end position="132"/>
    </location>
</feature>
<dbReference type="GO" id="GO:0034551">
    <property type="term" value="P:mitochondrial respiratory chain complex III assembly"/>
    <property type="evidence" value="ECO:0007669"/>
    <property type="project" value="InterPro"/>
</dbReference>